<keyword evidence="4" id="KW-1185">Reference proteome</keyword>
<dbReference type="Gene3D" id="1.25.40.10">
    <property type="entry name" value="Tetratricopeptide repeat domain"/>
    <property type="match status" value="4"/>
</dbReference>
<accession>A0A067E4J9</accession>
<dbReference type="PANTHER" id="PTHR47926">
    <property type="entry name" value="PENTATRICOPEPTIDE REPEAT-CONTAINING PROTEIN"/>
    <property type="match status" value="1"/>
</dbReference>
<feature type="repeat" description="PPR" evidence="2">
    <location>
        <begin position="441"/>
        <end position="475"/>
    </location>
</feature>
<dbReference type="FunFam" id="1.25.40.10:FF:000285">
    <property type="entry name" value="Pentatricopeptide repeat-containing protein, chloroplastic"/>
    <property type="match status" value="1"/>
</dbReference>
<proteinExistence type="predicted"/>
<dbReference type="Pfam" id="PF01535">
    <property type="entry name" value="PPR"/>
    <property type="match status" value="3"/>
</dbReference>
<dbReference type="InterPro" id="IPR046848">
    <property type="entry name" value="E_motif"/>
</dbReference>
<evidence type="ECO:0000256" key="1">
    <source>
        <dbReference type="ARBA" id="ARBA00022737"/>
    </source>
</evidence>
<keyword evidence="1" id="KW-0677">Repeat</keyword>
<evidence type="ECO:0000313" key="4">
    <source>
        <dbReference type="Proteomes" id="UP000027120"/>
    </source>
</evidence>
<name>A0A067E4J9_CITSI</name>
<feature type="repeat" description="PPR" evidence="2">
    <location>
        <begin position="35"/>
        <end position="69"/>
    </location>
</feature>
<feature type="repeat" description="PPR" evidence="2">
    <location>
        <begin position="136"/>
        <end position="170"/>
    </location>
</feature>
<dbReference type="Pfam" id="PF20431">
    <property type="entry name" value="E_motif"/>
    <property type="match status" value="1"/>
</dbReference>
<gene>
    <name evidence="3" type="ORF">CISIN_1g006627mg</name>
</gene>
<dbReference type="FunFam" id="1.25.40.10:FF:000184">
    <property type="entry name" value="Pentatricopeptide repeat-containing protein, chloroplastic"/>
    <property type="match status" value="1"/>
</dbReference>
<reference evidence="3 4" key="1">
    <citation type="submission" date="2014-04" db="EMBL/GenBank/DDBJ databases">
        <authorList>
            <consortium name="International Citrus Genome Consortium"/>
            <person name="Gmitter F."/>
            <person name="Chen C."/>
            <person name="Farmerie W."/>
            <person name="Harkins T."/>
            <person name="Desany B."/>
            <person name="Mohiuddin M."/>
            <person name="Kodira C."/>
            <person name="Borodovsky M."/>
            <person name="Lomsadze A."/>
            <person name="Burns P."/>
            <person name="Jenkins J."/>
            <person name="Prochnik S."/>
            <person name="Shu S."/>
            <person name="Chapman J."/>
            <person name="Pitluck S."/>
            <person name="Schmutz J."/>
            <person name="Rokhsar D."/>
        </authorList>
    </citation>
    <scope>NUCLEOTIDE SEQUENCE</scope>
</reference>
<organism evidence="3 4">
    <name type="scientific">Citrus sinensis</name>
    <name type="common">Sweet orange</name>
    <name type="synonym">Citrus aurantium var. sinensis</name>
    <dbReference type="NCBI Taxonomy" id="2711"/>
    <lineage>
        <taxon>Eukaryota</taxon>
        <taxon>Viridiplantae</taxon>
        <taxon>Streptophyta</taxon>
        <taxon>Embryophyta</taxon>
        <taxon>Tracheophyta</taxon>
        <taxon>Spermatophyta</taxon>
        <taxon>Magnoliopsida</taxon>
        <taxon>eudicotyledons</taxon>
        <taxon>Gunneridae</taxon>
        <taxon>Pentapetalae</taxon>
        <taxon>rosids</taxon>
        <taxon>malvids</taxon>
        <taxon>Sapindales</taxon>
        <taxon>Rutaceae</taxon>
        <taxon>Aurantioideae</taxon>
        <taxon>Citrus</taxon>
    </lineage>
</organism>
<dbReference type="Pfam" id="PF13041">
    <property type="entry name" value="PPR_2"/>
    <property type="match status" value="5"/>
</dbReference>
<dbReference type="AlphaFoldDB" id="A0A067E4J9"/>
<protein>
    <recommendedName>
        <fullName evidence="5">Pentacotripeptide-repeat region of PRORP domain-containing protein</fullName>
    </recommendedName>
</protein>
<dbReference type="InterPro" id="IPR002885">
    <property type="entry name" value="PPR_rpt"/>
</dbReference>
<dbReference type="InterPro" id="IPR011990">
    <property type="entry name" value="TPR-like_helical_dom_sf"/>
</dbReference>
<dbReference type="FunFam" id="1.25.40.10:FF:000344">
    <property type="entry name" value="Pentatricopeptide repeat-containing protein"/>
    <property type="match status" value="1"/>
</dbReference>
<dbReference type="SMR" id="A0A067E4J9"/>
<dbReference type="EMBL" id="KK785094">
    <property type="protein sequence ID" value="KDO50003.1"/>
    <property type="molecule type" value="Genomic_DNA"/>
</dbReference>
<dbReference type="GO" id="GO:0003723">
    <property type="term" value="F:RNA binding"/>
    <property type="evidence" value="ECO:0007669"/>
    <property type="project" value="InterPro"/>
</dbReference>
<dbReference type="InterPro" id="IPR046960">
    <property type="entry name" value="PPR_At4g14850-like_plant"/>
</dbReference>
<dbReference type="Proteomes" id="UP000027120">
    <property type="component" value="Unassembled WGS sequence"/>
</dbReference>
<sequence>MKIKNGFLNLEQTRQCHAHIIKTHFKFSYTNIINPLTRYNSLVTSYIKNNKPSSALNIYAFMRKNGSEVDNFTIPTILKACAQVLMTHLGKEIHGFAIKNGLDGDAYVSNALIQMYSECGSLVSARYLFDEMPNRDVVSWSTMIRGYHRGGLPEEALEVMREMRFMDIRPSEVAMISMVSLFADVADVDLGKAIHACVVRNCKDEKLGVAIATALIDMYSKCGNLAYAKQLFNRLNQNSVVSWTVMISGYIRCNEINEGVRLFAEMIEENVFPSEITILSLIIECGFVGGLQLGKWLHAYILRNGFEFSLAMANALVDMYGKCREIRSARTLFDGMKSKDVMIWNAVISAYAQAHCIDKAFELFIHMKVSKVRPNEVTMVGLLSLCTEAGALEMGKWLHTYIEKQGLEVDVILKTALVDMYAKCGDVNGAYRLFSEAIYRDICMWNAMMAGYGMHGCGEEALIFFVDMERSGVKPNGITFIGLLNACSHAGLVTEGKSVFDKMVHGLGLVPKIEHYGCMVDLLGRAGLLDEAHEMIKSMPLRPNMIVWGALLAASKLHKNPSMGEIAATQILEIEPQNYGYNVLMSNIYAVANRWNDVAGVRRVMKEIRVKKEPGFSSVEVNGLVHKFIRGGMVNWKS</sequence>
<evidence type="ECO:0000313" key="3">
    <source>
        <dbReference type="EMBL" id="KDO50003.1"/>
    </source>
</evidence>
<dbReference type="GO" id="GO:0009451">
    <property type="term" value="P:RNA modification"/>
    <property type="evidence" value="ECO:0007669"/>
    <property type="project" value="InterPro"/>
</dbReference>
<dbReference type="PROSITE" id="PS51375">
    <property type="entry name" value="PPR"/>
    <property type="match status" value="5"/>
</dbReference>
<dbReference type="NCBIfam" id="TIGR00756">
    <property type="entry name" value="PPR"/>
    <property type="match status" value="5"/>
</dbReference>
<dbReference type="PANTHER" id="PTHR47926:SF490">
    <property type="entry name" value="REPEAT-LIKE SUPERFAMILY PROTEIN, PUTATIVE-RELATED"/>
    <property type="match status" value="1"/>
</dbReference>
<feature type="repeat" description="PPR" evidence="2">
    <location>
        <begin position="340"/>
        <end position="374"/>
    </location>
</feature>
<dbReference type="FunFam" id="1.25.40.10:FF:000409">
    <property type="entry name" value="Pentatricopeptide repeat-containing protein, chloroplastic"/>
    <property type="match status" value="1"/>
</dbReference>
<dbReference type="KEGG" id="cit:107178299"/>
<feature type="repeat" description="PPR" evidence="2">
    <location>
        <begin position="239"/>
        <end position="273"/>
    </location>
</feature>
<evidence type="ECO:0008006" key="5">
    <source>
        <dbReference type="Google" id="ProtNLM"/>
    </source>
</evidence>
<evidence type="ECO:0000256" key="2">
    <source>
        <dbReference type="PROSITE-ProRule" id="PRU00708"/>
    </source>
</evidence>